<dbReference type="EMBL" id="BPLR01016235">
    <property type="protein sequence ID" value="GIY82326.1"/>
    <property type="molecule type" value="Genomic_DNA"/>
</dbReference>
<dbReference type="Proteomes" id="UP001054945">
    <property type="component" value="Unassembled WGS sequence"/>
</dbReference>
<name>A0AAV4WHI9_CAEEX</name>
<proteinExistence type="predicted"/>
<keyword evidence="2" id="KW-1185">Reference proteome</keyword>
<comment type="caution">
    <text evidence="1">The sequence shown here is derived from an EMBL/GenBank/DDBJ whole genome shotgun (WGS) entry which is preliminary data.</text>
</comment>
<organism evidence="1 2">
    <name type="scientific">Caerostris extrusa</name>
    <name type="common">Bark spider</name>
    <name type="synonym">Caerostris bankana</name>
    <dbReference type="NCBI Taxonomy" id="172846"/>
    <lineage>
        <taxon>Eukaryota</taxon>
        <taxon>Metazoa</taxon>
        <taxon>Ecdysozoa</taxon>
        <taxon>Arthropoda</taxon>
        <taxon>Chelicerata</taxon>
        <taxon>Arachnida</taxon>
        <taxon>Araneae</taxon>
        <taxon>Araneomorphae</taxon>
        <taxon>Entelegynae</taxon>
        <taxon>Araneoidea</taxon>
        <taxon>Araneidae</taxon>
        <taxon>Caerostris</taxon>
    </lineage>
</organism>
<accession>A0AAV4WHI9</accession>
<gene>
    <name evidence="1" type="ORF">CEXT_43071</name>
</gene>
<evidence type="ECO:0000313" key="2">
    <source>
        <dbReference type="Proteomes" id="UP001054945"/>
    </source>
</evidence>
<protein>
    <submittedName>
        <fullName evidence="1">Uncharacterized protein</fullName>
    </submittedName>
</protein>
<evidence type="ECO:0000313" key="1">
    <source>
        <dbReference type="EMBL" id="GIY82326.1"/>
    </source>
</evidence>
<reference evidence="1 2" key="1">
    <citation type="submission" date="2021-06" db="EMBL/GenBank/DDBJ databases">
        <title>Caerostris extrusa draft genome.</title>
        <authorList>
            <person name="Kono N."/>
            <person name="Arakawa K."/>
        </authorList>
    </citation>
    <scope>NUCLEOTIDE SEQUENCE [LARGE SCALE GENOMIC DNA]</scope>
</reference>
<sequence length="81" mass="9137">MPFPLSGDVVAINDFELAFGRYDIFGHNSCCNYIDGKNFGIDARTIVCGQKSTLMLYELCRNKTECRYEAYGSNFSDSDID</sequence>
<dbReference type="AlphaFoldDB" id="A0AAV4WHI9"/>